<feature type="compositionally biased region" description="Basic and acidic residues" evidence="1">
    <location>
        <begin position="1112"/>
        <end position="1125"/>
    </location>
</feature>
<feature type="compositionally biased region" description="Polar residues" evidence="1">
    <location>
        <begin position="1263"/>
        <end position="1272"/>
    </location>
</feature>
<feature type="compositionally biased region" description="Basic and acidic residues" evidence="1">
    <location>
        <begin position="1004"/>
        <end position="1032"/>
    </location>
</feature>
<feature type="compositionally biased region" description="Low complexity" evidence="1">
    <location>
        <begin position="1358"/>
        <end position="1368"/>
    </location>
</feature>
<feature type="compositionally biased region" description="Basic and acidic residues" evidence="1">
    <location>
        <begin position="904"/>
        <end position="924"/>
    </location>
</feature>
<feature type="region of interest" description="Disordered" evidence="1">
    <location>
        <begin position="1"/>
        <end position="275"/>
    </location>
</feature>
<feature type="region of interest" description="Disordered" evidence="1">
    <location>
        <begin position="428"/>
        <end position="584"/>
    </location>
</feature>
<name>A0A9P0AX65_BRAAE</name>
<feature type="compositionally biased region" description="Acidic residues" evidence="1">
    <location>
        <begin position="989"/>
        <end position="998"/>
    </location>
</feature>
<feature type="region of interest" description="Disordered" evidence="1">
    <location>
        <begin position="1686"/>
        <end position="1761"/>
    </location>
</feature>
<feature type="compositionally biased region" description="Basic and acidic residues" evidence="1">
    <location>
        <begin position="744"/>
        <end position="758"/>
    </location>
</feature>
<feature type="compositionally biased region" description="Basic and acidic residues" evidence="1">
    <location>
        <begin position="193"/>
        <end position="207"/>
    </location>
</feature>
<dbReference type="Proteomes" id="UP001154078">
    <property type="component" value="Chromosome 2"/>
</dbReference>
<feature type="compositionally biased region" description="Basic and acidic residues" evidence="1">
    <location>
        <begin position="723"/>
        <end position="732"/>
    </location>
</feature>
<reference evidence="2" key="1">
    <citation type="submission" date="2021-12" db="EMBL/GenBank/DDBJ databases">
        <authorList>
            <person name="King R."/>
        </authorList>
    </citation>
    <scope>NUCLEOTIDE SEQUENCE</scope>
</reference>
<feature type="compositionally biased region" description="Acidic residues" evidence="1">
    <location>
        <begin position="545"/>
        <end position="562"/>
    </location>
</feature>
<feature type="compositionally biased region" description="Basic and acidic residues" evidence="1">
    <location>
        <begin position="441"/>
        <end position="455"/>
    </location>
</feature>
<feature type="compositionally biased region" description="Basic residues" evidence="1">
    <location>
        <begin position="1347"/>
        <end position="1357"/>
    </location>
</feature>
<feature type="compositionally biased region" description="Polar residues" evidence="1">
    <location>
        <begin position="759"/>
        <end position="771"/>
    </location>
</feature>
<feature type="compositionally biased region" description="Acidic residues" evidence="1">
    <location>
        <begin position="1236"/>
        <end position="1250"/>
    </location>
</feature>
<feature type="compositionally biased region" description="Basic and acidic residues" evidence="1">
    <location>
        <begin position="875"/>
        <end position="893"/>
    </location>
</feature>
<feature type="region of interest" description="Disordered" evidence="1">
    <location>
        <begin position="300"/>
        <end position="353"/>
    </location>
</feature>
<feature type="compositionally biased region" description="Basic and acidic residues" evidence="1">
    <location>
        <begin position="71"/>
        <end position="83"/>
    </location>
</feature>
<dbReference type="EMBL" id="OV121133">
    <property type="protein sequence ID" value="CAH0550506.1"/>
    <property type="molecule type" value="Genomic_DNA"/>
</dbReference>
<feature type="compositionally biased region" description="Acidic residues" evidence="1">
    <location>
        <begin position="1416"/>
        <end position="1432"/>
    </location>
</feature>
<feature type="compositionally biased region" description="Low complexity" evidence="1">
    <location>
        <begin position="926"/>
        <end position="938"/>
    </location>
</feature>
<feature type="compositionally biased region" description="Basic and acidic residues" evidence="1">
    <location>
        <begin position="1206"/>
        <end position="1217"/>
    </location>
</feature>
<sequence length="1891" mass="213545">MPPKKDPVSQLASEESAVNSPVRRSSRLSINAANSAAPAPAPATLRGRRASQTDATTTAKVTKSRRLSQAVDDKDSKEIEVKPAARGRRASLLVEETKQVASPRKNARTTRAVSKSPPTVKEVVKRGRKLSTASDTTETKEEPKTTRAKILATEDAAKTPVKATRGRRSSVSKVEEDEKEPSKVTTRGRRSSVTKEKEDTIVEEPKRVTRGRRSSVDNAEEVPPKPVGRRRKSIADEEISDAPAKSTPIKGRRRPSVTESLSNMDPIIENEENSEKSTIKLTPIKKKVEQAILDPNLSIISENEDTDSPRKLIFQKSAESTDLSEIKTPDKKSPKKLLAEEPRKHSDTDTIVSGTDGSFVFNLNVSIPNSDKTDLNLSEKADLNTSKCSNGSDKENESCKNTPGKKSISADLKESPVVKLQDIMMAANKDQITKSSSIIDPLKEKNVEEREKSMSEDFEFDMPSDNDEAELKMAEKNGEKERPKSPIIQSTRLSSSRRQSVGKTTENNTSIKEKSGRSPSPAREPPGKVVRRSLTHTSPHKMEEVEPMEVDDVFEEQVETDEPNTTTHSINKETNKSSAAFSEGDTFCDMSKLVVEESDLEDGSNLTEEEEEKLLKDPEENDALLAKDHKKSSNVDEKLNEDTINPIKEIKENELNKSASSTENEDQITEHKPNTSLNKTEETTQMDVENEIIEENNQTENNSSNLEETDASFKPRVSIGKEISGKNEERKSRSSLNVSNLLTEKQEIKIKEDQKEYESNTLSKSRLSVNANEEEAVHEKRRSRKISPNAREFKDELVRENRKSRNSLNISKMLPNEVITNGVTEVYNVSTKIENDEVVNLNESKKVAVENKKVSESEENADQDKSEIKNNGLYKNHDEVPCDNQKSEEKFDTSTKSSQNINLEKPENEDKTTENGLDDSHEELSDNVSSLSSESPSSKSKESEKKINISTKSRVGIYLDEPENEEKYLNDQRKPIKILNNLKSNSSEEVSDDNEDESTSFKINESEDPKENEIKSTKEFNKNGLDESRDISADEIDLNESKSLGNKFTEEISENEEEPKVNGLDASLEEIVDKQISPEKRKSKSRNSLNTSKLSFKNEEEPKVNGLDDNQGEDKPQPRSPEKQNKKSRNNLNTSKLSSKNKEVNELDDDQEDYEDNEDTQEQKSPEKEKRKSGNSLNTSKLSSKNKEVNELDDDQEDDENNEDAQEQKSPDKEKKKSGNSLNTSKLSSKNKEVNELDDDQEDDEDNEDTQEQKSPEKENRKSGNSLNTRLSSENKEDTKVNGLDGDEEDEDNEDTLQQKSPEKKVRKSRNSLNASQISSKNDGEPEVNEVKNNQTDEDMEDEPQHKSPKREKRKSRSSLNASKLSSNTNNDNPHKDVKENKVQKYSPSKQSKLQQLEDFANSKVDEYLQMKSIDSDEEEISSEDDDYDPAEDCNRHEFIDDMAEECEEEESEYDDSNDIPCDGESIGSTEDENNSSDEYDEDDSFICDEEYNELISGDEYDLDDQKKIKTKSRIVTVSDSSNDEELDSDAERRVENKKDKKYRVIKGDNGEIIKIESKKKKVEKTPKISRIISVDDSSDDEELEKMRNEVENPIEVLDNSDFVNEVSYEETTPKEQIKNPAVANFAEASLNDSGSRRASVTIHENIRIDDLKDAALSERINLVVESFCSTVQKGEISMNLSLQYDDSPSVKKDNDTSFAMDYKPDTTNVEKKSPSPKKRKSTSESETSFEKRTRTSLESTEQLPSTSKLNTSLENMKKKKNIKSKMLEVIPVEKTKTKKKKGTKLEITTHELDDLRVDTFSLMNQEIITDIKNRKRRMIKPSMSDTNSSWISEKQPVIKPSTSQVTKAEKLQSVQQKVHPKDFKNQMLYNKSRVNRVETKTLLKKKGVFN</sequence>
<feature type="compositionally biased region" description="Acidic residues" evidence="1">
    <location>
        <begin position="596"/>
        <end position="612"/>
    </location>
</feature>
<feature type="compositionally biased region" description="Polar residues" evidence="1">
    <location>
        <begin position="734"/>
        <end position="743"/>
    </location>
</feature>
<feature type="compositionally biased region" description="Acidic residues" evidence="1">
    <location>
        <begin position="1285"/>
        <end position="1295"/>
    </location>
</feature>
<evidence type="ECO:0000256" key="1">
    <source>
        <dbReference type="SAM" id="MobiDB-lite"/>
    </source>
</evidence>
<feature type="region of interest" description="Disordered" evidence="1">
    <location>
        <begin position="848"/>
        <end position="1536"/>
    </location>
</feature>
<organism evidence="2 3">
    <name type="scientific">Brassicogethes aeneus</name>
    <name type="common">Rape pollen beetle</name>
    <name type="synonym">Meligethes aeneus</name>
    <dbReference type="NCBI Taxonomy" id="1431903"/>
    <lineage>
        <taxon>Eukaryota</taxon>
        <taxon>Metazoa</taxon>
        <taxon>Ecdysozoa</taxon>
        <taxon>Arthropoda</taxon>
        <taxon>Hexapoda</taxon>
        <taxon>Insecta</taxon>
        <taxon>Pterygota</taxon>
        <taxon>Neoptera</taxon>
        <taxon>Endopterygota</taxon>
        <taxon>Coleoptera</taxon>
        <taxon>Polyphaga</taxon>
        <taxon>Cucujiformia</taxon>
        <taxon>Nitidulidae</taxon>
        <taxon>Meligethinae</taxon>
        <taxon>Brassicogethes</taxon>
    </lineage>
</organism>
<feature type="compositionally biased region" description="Polar residues" evidence="1">
    <location>
        <begin position="1086"/>
        <end position="1095"/>
    </location>
</feature>
<feature type="compositionally biased region" description="Basic and acidic residues" evidence="1">
    <location>
        <begin position="1161"/>
        <end position="1172"/>
    </location>
</feature>
<feature type="compositionally biased region" description="Polar residues" evidence="1">
    <location>
        <begin position="674"/>
        <end position="687"/>
    </location>
</feature>
<feature type="region of interest" description="Disordered" evidence="1">
    <location>
        <begin position="370"/>
        <end position="410"/>
    </location>
</feature>
<feature type="compositionally biased region" description="Polar residues" evidence="1">
    <location>
        <begin position="1738"/>
        <end position="1752"/>
    </location>
</feature>
<feature type="compositionally biased region" description="Basic and acidic residues" evidence="1">
    <location>
        <begin position="791"/>
        <end position="803"/>
    </location>
</feature>
<dbReference type="OrthoDB" id="6761993at2759"/>
<feature type="compositionally biased region" description="Acidic residues" evidence="1">
    <location>
        <begin position="1441"/>
        <end position="1458"/>
    </location>
</feature>
<feature type="compositionally biased region" description="Basic and acidic residues" evidence="1">
    <location>
        <begin position="1071"/>
        <end position="1080"/>
    </location>
</feature>
<proteinExistence type="predicted"/>
<feature type="compositionally biased region" description="Low complexity" evidence="1">
    <location>
        <begin position="489"/>
        <end position="499"/>
    </location>
</feature>
<feature type="compositionally biased region" description="Basic and acidic residues" evidence="1">
    <location>
        <begin position="625"/>
        <end position="641"/>
    </location>
</feature>
<feature type="compositionally biased region" description="Basic and acidic residues" evidence="1">
    <location>
        <begin position="965"/>
        <end position="974"/>
    </location>
</feature>
<feature type="compositionally biased region" description="Polar residues" evidence="1">
    <location>
        <begin position="501"/>
        <end position="510"/>
    </location>
</feature>
<feature type="compositionally biased region" description="Basic and acidic residues" evidence="1">
    <location>
        <begin position="324"/>
        <end position="348"/>
    </location>
</feature>
<feature type="compositionally biased region" description="Polar residues" evidence="1">
    <location>
        <begin position="50"/>
        <end position="61"/>
    </location>
</feature>
<feature type="compositionally biased region" description="Acidic residues" evidence="1">
    <location>
        <begin position="1191"/>
        <end position="1205"/>
    </location>
</feature>
<gene>
    <name evidence="2" type="ORF">MELIAE_LOCUS3308</name>
</gene>
<feature type="compositionally biased region" description="Basic and acidic residues" evidence="1">
    <location>
        <begin position="371"/>
        <end position="382"/>
    </location>
</feature>
<feature type="compositionally biased region" description="Basic and acidic residues" evidence="1">
    <location>
        <begin position="469"/>
        <end position="484"/>
    </location>
</feature>
<evidence type="ECO:0000313" key="2">
    <source>
        <dbReference type="EMBL" id="CAH0550506.1"/>
    </source>
</evidence>
<feature type="compositionally biased region" description="Basic and acidic residues" evidence="1">
    <location>
        <begin position="848"/>
        <end position="868"/>
    </location>
</feature>
<keyword evidence="3" id="KW-1185">Reference proteome</keyword>
<protein>
    <submittedName>
        <fullName evidence="2">Uncharacterized protein</fullName>
    </submittedName>
</protein>
<feature type="compositionally biased region" description="Low complexity" evidence="1">
    <location>
        <begin position="1174"/>
        <end position="1183"/>
    </location>
</feature>
<feature type="compositionally biased region" description="Acidic residues" evidence="1">
    <location>
        <begin position="1146"/>
        <end position="1160"/>
    </location>
</feature>
<feature type="compositionally biased region" description="Acidic residues" evidence="1">
    <location>
        <begin position="1470"/>
        <end position="1503"/>
    </location>
</feature>
<feature type="compositionally biased region" description="Low complexity" evidence="1">
    <location>
        <begin position="695"/>
        <end position="706"/>
    </location>
</feature>
<feature type="compositionally biased region" description="Polar residues" evidence="1">
    <location>
        <begin position="1311"/>
        <end position="1321"/>
    </location>
</feature>
<feature type="compositionally biased region" description="Polar residues" evidence="1">
    <location>
        <begin position="1384"/>
        <end position="1395"/>
    </location>
</feature>
<accession>A0A9P0AX65</accession>
<feature type="compositionally biased region" description="Acidic residues" evidence="1">
    <location>
        <begin position="456"/>
        <end position="468"/>
    </location>
</feature>
<feature type="compositionally biased region" description="Low complexity" evidence="1">
    <location>
        <begin position="1219"/>
        <end position="1228"/>
    </location>
</feature>
<feature type="compositionally biased region" description="Basic and acidic residues" evidence="1">
    <location>
        <begin position="173"/>
        <end position="182"/>
    </location>
</feature>
<feature type="compositionally biased region" description="Polar residues" evidence="1">
    <location>
        <begin position="10"/>
        <end position="29"/>
    </location>
</feature>
<evidence type="ECO:0000313" key="3">
    <source>
        <dbReference type="Proteomes" id="UP001154078"/>
    </source>
</evidence>
<feature type="compositionally biased region" description="Basic and acidic residues" evidence="1">
    <location>
        <begin position="1251"/>
        <end position="1262"/>
    </location>
</feature>
<feature type="region of interest" description="Disordered" evidence="1">
    <location>
        <begin position="596"/>
        <end position="811"/>
    </location>
</feature>
<feature type="compositionally biased region" description="Basic and acidic residues" evidence="1">
    <location>
        <begin position="1373"/>
        <end position="1383"/>
    </location>
</feature>
<feature type="compositionally biased region" description="Basic and acidic residues" evidence="1">
    <location>
        <begin position="1703"/>
        <end position="1714"/>
    </location>
</feature>